<protein>
    <recommendedName>
        <fullName evidence="4">3-keto-disaccharide hydrolase domain-containing protein</fullName>
    </recommendedName>
</protein>
<name>A0A366HIL4_9BACT</name>
<dbReference type="RefSeq" id="WP_113959724.1">
    <property type="nucleotide sequence ID" value="NZ_QNRR01000006.1"/>
</dbReference>
<proteinExistence type="predicted"/>
<gene>
    <name evidence="2" type="ORF">DES53_106316</name>
</gene>
<dbReference type="EMBL" id="QNRR01000006">
    <property type="protein sequence ID" value="RBP42607.1"/>
    <property type="molecule type" value="Genomic_DNA"/>
</dbReference>
<feature type="signal peptide" evidence="1">
    <location>
        <begin position="1"/>
        <end position="22"/>
    </location>
</feature>
<sequence>MKRRIVRAFTCAVLLLAGLSSCGPKEPGTTPEAPLQWELFGKELGGHWKEAEMLHSGGVQQETDGHTLKAGSPMTGIVFPTWEKDGLPLTSYRLTYEAMRVSGKDFFGSVTFPVGAVENCVTFVLGGWGGSQVGISSIDGMDATMNATGSVQRFEDGKWYRIRIEVTPETLSVWLDDRSLAKADISRAQLSLRSGEIDRCVPFGFATYGTEGRIRNCVVERLGK</sequence>
<feature type="chain" id="PRO_5016776325" description="3-keto-disaccharide hydrolase domain-containing protein" evidence="1">
    <location>
        <begin position="23"/>
        <end position="224"/>
    </location>
</feature>
<comment type="caution">
    <text evidence="2">The sequence shown here is derived from an EMBL/GenBank/DDBJ whole genome shotgun (WGS) entry which is preliminary data.</text>
</comment>
<dbReference type="Proteomes" id="UP000253426">
    <property type="component" value="Unassembled WGS sequence"/>
</dbReference>
<evidence type="ECO:0000313" key="3">
    <source>
        <dbReference type="Proteomes" id="UP000253426"/>
    </source>
</evidence>
<reference evidence="2 3" key="1">
    <citation type="submission" date="2018-06" db="EMBL/GenBank/DDBJ databases">
        <title>Genomic Encyclopedia of Type Strains, Phase IV (KMG-IV): sequencing the most valuable type-strain genomes for metagenomic binning, comparative biology and taxonomic classification.</title>
        <authorList>
            <person name="Goeker M."/>
        </authorList>
    </citation>
    <scope>NUCLEOTIDE SEQUENCE [LARGE SCALE GENOMIC DNA]</scope>
    <source>
        <strain evidence="2 3">DSM 25532</strain>
    </source>
</reference>
<dbReference type="PROSITE" id="PS51257">
    <property type="entry name" value="PROKAR_LIPOPROTEIN"/>
    <property type="match status" value="1"/>
</dbReference>
<keyword evidence="1" id="KW-0732">Signal</keyword>
<evidence type="ECO:0000256" key="1">
    <source>
        <dbReference type="SAM" id="SignalP"/>
    </source>
</evidence>
<dbReference type="OrthoDB" id="194079at2"/>
<accession>A0A366HIL4</accession>
<dbReference type="AlphaFoldDB" id="A0A366HIL4"/>
<keyword evidence="3" id="KW-1185">Reference proteome</keyword>
<organism evidence="2 3">
    <name type="scientific">Roseimicrobium gellanilyticum</name>
    <dbReference type="NCBI Taxonomy" id="748857"/>
    <lineage>
        <taxon>Bacteria</taxon>
        <taxon>Pseudomonadati</taxon>
        <taxon>Verrucomicrobiota</taxon>
        <taxon>Verrucomicrobiia</taxon>
        <taxon>Verrucomicrobiales</taxon>
        <taxon>Verrucomicrobiaceae</taxon>
        <taxon>Roseimicrobium</taxon>
    </lineage>
</organism>
<evidence type="ECO:0008006" key="4">
    <source>
        <dbReference type="Google" id="ProtNLM"/>
    </source>
</evidence>
<evidence type="ECO:0000313" key="2">
    <source>
        <dbReference type="EMBL" id="RBP42607.1"/>
    </source>
</evidence>
<dbReference type="Gene3D" id="2.60.120.560">
    <property type="entry name" value="Exo-inulinase, domain 1"/>
    <property type="match status" value="1"/>
</dbReference>